<reference evidence="1" key="1">
    <citation type="journal article" date="2019" name="bioRxiv">
        <title>The Genome of the Zebra Mussel, Dreissena polymorpha: A Resource for Invasive Species Research.</title>
        <authorList>
            <person name="McCartney M.A."/>
            <person name="Auch B."/>
            <person name="Kono T."/>
            <person name="Mallez S."/>
            <person name="Zhang Y."/>
            <person name="Obille A."/>
            <person name="Becker A."/>
            <person name="Abrahante J.E."/>
            <person name="Garbe J."/>
            <person name="Badalamenti J.P."/>
            <person name="Herman A."/>
            <person name="Mangelson H."/>
            <person name="Liachko I."/>
            <person name="Sullivan S."/>
            <person name="Sone E.D."/>
            <person name="Koren S."/>
            <person name="Silverstein K.A.T."/>
            <person name="Beckman K.B."/>
            <person name="Gohl D.M."/>
        </authorList>
    </citation>
    <scope>NUCLEOTIDE SEQUENCE</scope>
    <source>
        <strain evidence="1">Duluth1</strain>
        <tissue evidence="1">Whole animal</tissue>
    </source>
</reference>
<name>A0A9D4RSK3_DREPO</name>
<keyword evidence="2" id="KW-1185">Reference proteome</keyword>
<reference evidence="1" key="2">
    <citation type="submission" date="2020-11" db="EMBL/GenBank/DDBJ databases">
        <authorList>
            <person name="McCartney M.A."/>
            <person name="Auch B."/>
            <person name="Kono T."/>
            <person name="Mallez S."/>
            <person name="Becker A."/>
            <person name="Gohl D.M."/>
            <person name="Silverstein K.A.T."/>
            <person name="Koren S."/>
            <person name="Bechman K.B."/>
            <person name="Herman A."/>
            <person name="Abrahante J.E."/>
            <person name="Garbe J."/>
        </authorList>
    </citation>
    <scope>NUCLEOTIDE SEQUENCE</scope>
    <source>
        <strain evidence="1">Duluth1</strain>
        <tissue evidence="1">Whole animal</tissue>
    </source>
</reference>
<evidence type="ECO:0000313" key="1">
    <source>
        <dbReference type="EMBL" id="KAH3880066.1"/>
    </source>
</evidence>
<comment type="caution">
    <text evidence="1">The sequence shown here is derived from an EMBL/GenBank/DDBJ whole genome shotgun (WGS) entry which is preliminary data.</text>
</comment>
<evidence type="ECO:0000313" key="2">
    <source>
        <dbReference type="Proteomes" id="UP000828390"/>
    </source>
</evidence>
<accession>A0A9D4RSK3</accession>
<dbReference type="EMBL" id="JAIWYP010000001">
    <property type="protein sequence ID" value="KAH3880066.1"/>
    <property type="molecule type" value="Genomic_DNA"/>
</dbReference>
<proteinExistence type="predicted"/>
<dbReference type="AlphaFoldDB" id="A0A9D4RSK3"/>
<organism evidence="1 2">
    <name type="scientific">Dreissena polymorpha</name>
    <name type="common">Zebra mussel</name>
    <name type="synonym">Mytilus polymorpha</name>
    <dbReference type="NCBI Taxonomy" id="45954"/>
    <lineage>
        <taxon>Eukaryota</taxon>
        <taxon>Metazoa</taxon>
        <taxon>Spiralia</taxon>
        <taxon>Lophotrochozoa</taxon>
        <taxon>Mollusca</taxon>
        <taxon>Bivalvia</taxon>
        <taxon>Autobranchia</taxon>
        <taxon>Heteroconchia</taxon>
        <taxon>Euheterodonta</taxon>
        <taxon>Imparidentia</taxon>
        <taxon>Neoheterodontei</taxon>
        <taxon>Myida</taxon>
        <taxon>Dreissenoidea</taxon>
        <taxon>Dreissenidae</taxon>
        <taxon>Dreissena</taxon>
    </lineage>
</organism>
<sequence>MAPGEPGRAGLSANVTAYVDDFEIVTARLPQTVDRIVRIADTKWECATRQAIVQACNTLQTFVLCKVCLNRMPYVSTDPCPRPPQSEGIQHCICTWERTSQSCSLNFYINRPGGFHANNKS</sequence>
<gene>
    <name evidence="1" type="ORF">DPMN_003978</name>
</gene>
<dbReference type="Proteomes" id="UP000828390">
    <property type="component" value="Unassembled WGS sequence"/>
</dbReference>
<protein>
    <submittedName>
        <fullName evidence="1">Uncharacterized protein</fullName>
    </submittedName>
</protein>